<dbReference type="Gene3D" id="3.40.50.2300">
    <property type="match status" value="2"/>
</dbReference>
<feature type="domain" description="HTH lacI-type" evidence="5">
    <location>
        <begin position="33"/>
        <end position="87"/>
    </location>
</feature>
<dbReference type="PROSITE" id="PS50932">
    <property type="entry name" value="HTH_LACI_2"/>
    <property type="match status" value="1"/>
</dbReference>
<keyword evidence="1" id="KW-0805">Transcription regulation</keyword>
<evidence type="ECO:0000256" key="1">
    <source>
        <dbReference type="ARBA" id="ARBA00023015"/>
    </source>
</evidence>
<dbReference type="GO" id="GO:0000976">
    <property type="term" value="F:transcription cis-regulatory region binding"/>
    <property type="evidence" value="ECO:0007669"/>
    <property type="project" value="TreeGrafter"/>
</dbReference>
<dbReference type="InterPro" id="IPR010982">
    <property type="entry name" value="Lambda_DNA-bd_dom_sf"/>
</dbReference>
<protein>
    <submittedName>
        <fullName evidence="6">LacI family transcriptional regulator</fullName>
    </submittedName>
</protein>
<keyword evidence="3" id="KW-0804">Transcription</keyword>
<evidence type="ECO:0000259" key="5">
    <source>
        <dbReference type="PROSITE" id="PS50932"/>
    </source>
</evidence>
<dbReference type="AlphaFoldDB" id="A0A918LK94"/>
<dbReference type="SMART" id="SM00354">
    <property type="entry name" value="HTH_LACI"/>
    <property type="match status" value="1"/>
</dbReference>
<proteinExistence type="predicted"/>
<dbReference type="SUPFAM" id="SSF53822">
    <property type="entry name" value="Periplasmic binding protein-like I"/>
    <property type="match status" value="1"/>
</dbReference>
<feature type="region of interest" description="Disordered" evidence="4">
    <location>
        <begin position="1"/>
        <end position="37"/>
    </location>
</feature>
<dbReference type="EMBL" id="BMSL01000024">
    <property type="protein sequence ID" value="GGS60485.1"/>
    <property type="molecule type" value="Genomic_DNA"/>
</dbReference>
<dbReference type="InterPro" id="IPR000843">
    <property type="entry name" value="HTH_LacI"/>
</dbReference>
<evidence type="ECO:0000313" key="7">
    <source>
        <dbReference type="Proteomes" id="UP000653493"/>
    </source>
</evidence>
<reference evidence="6" key="2">
    <citation type="submission" date="2020-09" db="EMBL/GenBank/DDBJ databases">
        <authorList>
            <person name="Sun Q."/>
            <person name="Ohkuma M."/>
        </authorList>
    </citation>
    <scope>NUCLEOTIDE SEQUENCE</scope>
    <source>
        <strain evidence="6">JCM 4234</strain>
    </source>
</reference>
<dbReference type="SUPFAM" id="SSF47413">
    <property type="entry name" value="lambda repressor-like DNA-binding domains"/>
    <property type="match status" value="1"/>
</dbReference>
<dbReference type="Proteomes" id="UP000653493">
    <property type="component" value="Unassembled WGS sequence"/>
</dbReference>
<dbReference type="GO" id="GO:0003700">
    <property type="term" value="F:DNA-binding transcription factor activity"/>
    <property type="evidence" value="ECO:0007669"/>
    <property type="project" value="TreeGrafter"/>
</dbReference>
<dbReference type="Gene3D" id="1.10.260.40">
    <property type="entry name" value="lambda repressor-like DNA-binding domains"/>
    <property type="match status" value="1"/>
</dbReference>
<name>A0A918LK94_STRGD</name>
<dbReference type="CDD" id="cd01392">
    <property type="entry name" value="HTH_LacI"/>
    <property type="match status" value="1"/>
</dbReference>
<organism evidence="6 7">
    <name type="scientific">Streptomyces griseoviridis</name>
    <dbReference type="NCBI Taxonomy" id="45398"/>
    <lineage>
        <taxon>Bacteria</taxon>
        <taxon>Bacillati</taxon>
        <taxon>Actinomycetota</taxon>
        <taxon>Actinomycetes</taxon>
        <taxon>Kitasatosporales</taxon>
        <taxon>Streptomycetaceae</taxon>
        <taxon>Streptomyces</taxon>
    </lineage>
</organism>
<dbReference type="Pfam" id="PF00356">
    <property type="entry name" value="LacI"/>
    <property type="match status" value="1"/>
</dbReference>
<dbReference type="InterPro" id="IPR046335">
    <property type="entry name" value="LacI/GalR-like_sensor"/>
</dbReference>
<keyword evidence="2" id="KW-0238">DNA-binding</keyword>
<sequence>MTDSVNHQAVDSAAKTSKGKRGKSRRGAEDRPSTITDVAREAGVSVATVSRTLAGNYPVSEETRARVMAAVKSLHYVVNVHAKALSGRVAGPVALVIKDITGPSLAHVAAGVEQEAASLGRLSLVCATHDDSARENDLVQLMREQHAAAVVLVGSAAPDESYQRRMSEYARALDAAGSRLVLVGRPAPAPGLPVTVVDYDNRGGAFQATSHLLASGHRSVLFLGGEVGLNSPDERRAGYLDALRAHGVALRAEALDTQGPYTRVSGYARTRDALRNGVEFTAVFAASDMVALGALAALREAGRSVPDDVSVVGFDDVPFATDLTPALTTIRVPYEELGRTAVRLALTRRDAMSDDDRVVLGTQLIIRKSVRRLAWQ</sequence>
<evidence type="ECO:0000256" key="4">
    <source>
        <dbReference type="SAM" id="MobiDB-lite"/>
    </source>
</evidence>
<dbReference type="PANTHER" id="PTHR30146">
    <property type="entry name" value="LACI-RELATED TRANSCRIPTIONAL REPRESSOR"/>
    <property type="match status" value="1"/>
</dbReference>
<keyword evidence="7" id="KW-1185">Reference proteome</keyword>
<dbReference type="PANTHER" id="PTHR30146:SF153">
    <property type="entry name" value="LACTOSE OPERON REPRESSOR"/>
    <property type="match status" value="1"/>
</dbReference>
<dbReference type="Pfam" id="PF13377">
    <property type="entry name" value="Peripla_BP_3"/>
    <property type="match status" value="1"/>
</dbReference>
<comment type="caution">
    <text evidence="6">The sequence shown here is derived from an EMBL/GenBank/DDBJ whole genome shotgun (WGS) entry which is preliminary data.</text>
</comment>
<gene>
    <name evidence="6" type="ORF">GCM10010238_57050</name>
</gene>
<evidence type="ECO:0000313" key="6">
    <source>
        <dbReference type="EMBL" id="GGS60485.1"/>
    </source>
</evidence>
<accession>A0A918LK94</accession>
<evidence type="ECO:0000256" key="3">
    <source>
        <dbReference type="ARBA" id="ARBA00023163"/>
    </source>
</evidence>
<reference evidence="6" key="1">
    <citation type="journal article" date="2014" name="Int. J. Syst. Evol. Microbiol.">
        <title>Complete genome sequence of Corynebacterium casei LMG S-19264T (=DSM 44701T), isolated from a smear-ripened cheese.</title>
        <authorList>
            <consortium name="US DOE Joint Genome Institute (JGI-PGF)"/>
            <person name="Walter F."/>
            <person name="Albersmeier A."/>
            <person name="Kalinowski J."/>
            <person name="Ruckert C."/>
        </authorList>
    </citation>
    <scope>NUCLEOTIDE SEQUENCE</scope>
    <source>
        <strain evidence="6">JCM 4234</strain>
    </source>
</reference>
<dbReference type="CDD" id="cd06267">
    <property type="entry name" value="PBP1_LacI_sugar_binding-like"/>
    <property type="match status" value="1"/>
</dbReference>
<evidence type="ECO:0000256" key="2">
    <source>
        <dbReference type="ARBA" id="ARBA00023125"/>
    </source>
</evidence>
<dbReference type="InterPro" id="IPR028082">
    <property type="entry name" value="Peripla_BP_I"/>
</dbReference>